<gene>
    <name evidence="2" type="ORF">PGRI_032970</name>
</gene>
<feature type="compositionally biased region" description="Acidic residues" evidence="1">
    <location>
        <begin position="712"/>
        <end position="724"/>
    </location>
</feature>
<feature type="compositionally biased region" description="Polar residues" evidence="1">
    <location>
        <begin position="287"/>
        <end position="314"/>
    </location>
</feature>
<organism evidence="2 3">
    <name type="scientific">Penicillium patulum</name>
    <name type="common">Penicillium griseofulvum</name>
    <dbReference type="NCBI Taxonomy" id="5078"/>
    <lineage>
        <taxon>Eukaryota</taxon>
        <taxon>Fungi</taxon>
        <taxon>Dikarya</taxon>
        <taxon>Ascomycota</taxon>
        <taxon>Pezizomycotina</taxon>
        <taxon>Eurotiomycetes</taxon>
        <taxon>Eurotiomycetidae</taxon>
        <taxon>Eurotiales</taxon>
        <taxon>Aspergillaceae</taxon>
        <taxon>Penicillium</taxon>
    </lineage>
</organism>
<protein>
    <submittedName>
        <fullName evidence="2">Uncharacterized protein</fullName>
    </submittedName>
</protein>
<keyword evidence="3" id="KW-1185">Reference proteome</keyword>
<feature type="compositionally biased region" description="Polar residues" evidence="1">
    <location>
        <begin position="220"/>
        <end position="234"/>
    </location>
</feature>
<feature type="compositionally biased region" description="Low complexity" evidence="1">
    <location>
        <begin position="152"/>
        <end position="164"/>
    </location>
</feature>
<feature type="compositionally biased region" description="Basic and acidic residues" evidence="1">
    <location>
        <begin position="376"/>
        <end position="395"/>
    </location>
</feature>
<sequence length="967" mass="108333">MSRSKSKRGKGNGQPVQQTQSPPISSSPPTRVTKQPAWQKNKKKNKSRGPQHSNVPNNGGLKSKPPQAVSHNRPHAPNNGGVKSKPPQAASNHSITNDRQPKQSLNSSRVNVQKPAKSKPTQLQRARPPEEEIVDVAECEFEYAHKDATHDQPQLQSQSSLRSPPSSPPRVPVLKKTAPESGNNWHQTRETSSPDIYSESEMECIPLSPPHMDVDFERTSPVSDNDPPQSTHELSASKSKARSRSQFVSPSGSERNSSLPSPASLERVAGRAEVTSVSRPNHVRQARGTSESESISQSQFVSPSGSERNCSLPSPESLERAVGRKEIMPSSRRDHRQQTRGTSESESITESRSVSRSQSRREISLPSPPSLASPERVVDHEKVTPVSRTDYEQQAHESISYNDHDSELSSEVLANSGREQVLSSPSLFTTRVRKRSRPSAHGSRRKAVQIPVPSTPESRHDHEPVITIPLRIFKIVCGALVSLAEEGLSAQDMGIQPELLTQIRIQPHRKAREAEPAAYPAGISSEIGEETPSKAGSVFELYGSSQADADSGSGSESESQSESGLESESESESLAPTTEEALPSSPPLPLVPPRAVPRVPAPSLPPLRWLSRFDKPRPSRRSSLRPTVWASRLRAKCYIRCGEKFIMIDGNKFPWLFAEFPPAAHANPGWMFPDNPDDPNFEPLEDDCDQELPKSKRRRLISGNSPGSEVSSEPDESIEPESEVPEVGGSLEPEPSNPEEWSEPETSDPQEQSERQKLLEDGHGLDLEPFLDDMRSPEPEPVPELEKPSDSARSSDPESEPRTPTPIQDDSLVRRSRQITKRIEDEIERDKEENPTHWRSSNIKQYRRMEEIMVRVEAECMKEMTKKKAEAELKKKDLERKKRDKQQRDIAQKEKKEKEKKEMEEKKKKKERAAKEAQKKKEELKRKKEEVKRQKEVLKREKEVLELERQFQEAKNRLEALKEAAEK</sequence>
<feature type="compositionally biased region" description="Basic and acidic residues" evidence="1">
    <location>
        <begin position="752"/>
        <end position="801"/>
    </location>
</feature>
<feature type="compositionally biased region" description="Low complexity" evidence="1">
    <location>
        <begin position="14"/>
        <end position="29"/>
    </location>
</feature>
<feature type="compositionally biased region" description="Polar residues" evidence="1">
    <location>
        <begin position="246"/>
        <end position="261"/>
    </location>
</feature>
<feature type="compositionally biased region" description="Basic residues" evidence="1">
    <location>
        <begin position="431"/>
        <end position="447"/>
    </location>
</feature>
<feature type="compositionally biased region" description="Basic residues" evidence="1">
    <location>
        <begin position="1"/>
        <end position="10"/>
    </location>
</feature>
<comment type="caution">
    <text evidence="2">The sequence shown here is derived from an EMBL/GenBank/DDBJ whole genome shotgun (WGS) entry which is preliminary data.</text>
</comment>
<evidence type="ECO:0000313" key="3">
    <source>
        <dbReference type="Proteomes" id="UP000070168"/>
    </source>
</evidence>
<dbReference type="Proteomes" id="UP000070168">
    <property type="component" value="Unassembled WGS sequence"/>
</dbReference>
<feature type="region of interest" description="Disordered" evidence="1">
    <location>
        <begin position="669"/>
        <end position="688"/>
    </location>
</feature>
<feature type="region of interest" description="Disordered" evidence="1">
    <location>
        <begin position="693"/>
        <end position="845"/>
    </location>
</feature>
<feature type="region of interest" description="Disordered" evidence="1">
    <location>
        <begin position="545"/>
        <end position="594"/>
    </location>
</feature>
<dbReference type="STRING" id="5078.A0A135L9B9"/>
<dbReference type="GeneID" id="63706310"/>
<feature type="compositionally biased region" description="Acidic residues" evidence="1">
    <location>
        <begin position="131"/>
        <end position="141"/>
    </location>
</feature>
<dbReference type="OMA" id="ACEPKEP"/>
<dbReference type="RefSeq" id="XP_040644066.1">
    <property type="nucleotide sequence ID" value="XM_040791010.1"/>
</dbReference>
<dbReference type="AlphaFoldDB" id="A0A135L9B9"/>
<feature type="compositionally biased region" description="Low complexity" evidence="1">
    <location>
        <begin position="342"/>
        <end position="357"/>
    </location>
</feature>
<feature type="compositionally biased region" description="Basic and acidic residues" evidence="1">
    <location>
        <begin position="317"/>
        <end position="327"/>
    </location>
</feature>
<accession>A0A135L9B9</accession>
<evidence type="ECO:0000313" key="2">
    <source>
        <dbReference type="EMBL" id="KXG45530.1"/>
    </source>
</evidence>
<dbReference type="EMBL" id="LHQR01000070">
    <property type="protein sequence ID" value="KXG45530.1"/>
    <property type="molecule type" value="Genomic_DNA"/>
</dbReference>
<dbReference type="OrthoDB" id="4367962at2759"/>
<feature type="compositionally biased region" description="Low complexity" evidence="1">
    <location>
        <begin position="545"/>
        <end position="564"/>
    </location>
</feature>
<feature type="compositionally biased region" description="Basic and acidic residues" evidence="1">
    <location>
        <begin position="913"/>
        <end position="935"/>
    </location>
</feature>
<reference evidence="2 3" key="1">
    <citation type="journal article" date="2016" name="BMC Genomics">
        <title>Genome sequencing and secondary metabolism of the postharvest pathogen Penicillium griseofulvum.</title>
        <authorList>
            <person name="Banani H."/>
            <person name="Marcet-Houben M."/>
            <person name="Ballester A.R."/>
            <person name="Abbruscato P."/>
            <person name="Gonzalez-Candelas L."/>
            <person name="Gabaldon T."/>
            <person name="Spadaro D."/>
        </authorList>
    </citation>
    <scope>NUCLEOTIDE SEQUENCE [LARGE SCALE GENOMIC DNA]</scope>
    <source>
        <strain evidence="2 3">PG3</strain>
    </source>
</reference>
<feature type="region of interest" description="Disordered" evidence="1">
    <location>
        <begin position="863"/>
        <end position="935"/>
    </location>
</feature>
<feature type="compositionally biased region" description="Acidic residues" evidence="1">
    <location>
        <begin position="675"/>
        <end position="688"/>
    </location>
</feature>
<feature type="compositionally biased region" description="Low complexity" evidence="1">
    <location>
        <begin position="725"/>
        <end position="734"/>
    </location>
</feature>
<feature type="compositionally biased region" description="Basic and acidic residues" evidence="1">
    <location>
        <begin position="821"/>
        <end position="836"/>
    </location>
</feature>
<feature type="compositionally biased region" description="Basic and acidic residues" evidence="1">
    <location>
        <begin position="863"/>
        <end position="906"/>
    </location>
</feature>
<feature type="compositionally biased region" description="Pro residues" evidence="1">
    <location>
        <begin position="584"/>
        <end position="594"/>
    </location>
</feature>
<feature type="compositionally biased region" description="Polar residues" evidence="1">
    <location>
        <begin position="180"/>
        <end position="195"/>
    </location>
</feature>
<evidence type="ECO:0000256" key="1">
    <source>
        <dbReference type="SAM" id="MobiDB-lite"/>
    </source>
</evidence>
<proteinExistence type="predicted"/>
<feature type="region of interest" description="Disordered" evidence="1">
    <location>
        <begin position="430"/>
        <end position="461"/>
    </location>
</feature>
<name>A0A135L9B9_PENPA</name>
<feature type="region of interest" description="Disordered" evidence="1">
    <location>
        <begin position="1"/>
        <end position="411"/>
    </location>
</feature>
<feature type="compositionally biased region" description="Basic residues" evidence="1">
    <location>
        <begin position="40"/>
        <end position="49"/>
    </location>
</feature>
<feature type="region of interest" description="Disordered" evidence="1">
    <location>
        <begin position="510"/>
        <end position="532"/>
    </location>
</feature>
<feature type="compositionally biased region" description="Polar residues" evidence="1">
    <location>
        <begin position="89"/>
        <end position="111"/>
    </location>
</feature>